<dbReference type="EMBL" id="JAEPRE010000048">
    <property type="protein sequence ID" value="KAG2234668.1"/>
    <property type="molecule type" value="Genomic_DNA"/>
</dbReference>
<organism evidence="2 3">
    <name type="scientific">Thamnidium elegans</name>
    <dbReference type="NCBI Taxonomy" id="101142"/>
    <lineage>
        <taxon>Eukaryota</taxon>
        <taxon>Fungi</taxon>
        <taxon>Fungi incertae sedis</taxon>
        <taxon>Mucoromycota</taxon>
        <taxon>Mucoromycotina</taxon>
        <taxon>Mucoromycetes</taxon>
        <taxon>Mucorales</taxon>
        <taxon>Mucorineae</taxon>
        <taxon>Mucoraceae</taxon>
        <taxon>Thamnidium</taxon>
    </lineage>
</organism>
<feature type="compositionally biased region" description="Low complexity" evidence="1">
    <location>
        <begin position="144"/>
        <end position="157"/>
    </location>
</feature>
<gene>
    <name evidence="2" type="ORF">INT48_005820</name>
</gene>
<name>A0A8H7VZR0_9FUNG</name>
<protein>
    <submittedName>
        <fullName evidence="2">Uncharacterized protein</fullName>
    </submittedName>
</protein>
<dbReference type="AlphaFoldDB" id="A0A8H7VZR0"/>
<comment type="caution">
    <text evidence="2">The sequence shown here is derived from an EMBL/GenBank/DDBJ whole genome shotgun (WGS) entry which is preliminary data.</text>
</comment>
<reference evidence="2" key="1">
    <citation type="submission" date="2021-01" db="EMBL/GenBank/DDBJ databases">
        <title>Metabolic potential, ecology and presence of endohyphal bacteria is reflected in genomic diversity of Mucoromycotina.</title>
        <authorList>
            <person name="Muszewska A."/>
            <person name="Okrasinska A."/>
            <person name="Steczkiewicz K."/>
            <person name="Drgas O."/>
            <person name="Orlowska M."/>
            <person name="Perlinska-Lenart U."/>
            <person name="Aleksandrzak-Piekarczyk T."/>
            <person name="Szatraj K."/>
            <person name="Zielenkiewicz U."/>
            <person name="Pilsyk S."/>
            <person name="Malc E."/>
            <person name="Mieczkowski P."/>
            <person name="Kruszewska J.S."/>
            <person name="Biernat P."/>
            <person name="Pawlowska J."/>
        </authorList>
    </citation>
    <scope>NUCLEOTIDE SEQUENCE</scope>
    <source>
        <strain evidence="2">WA0000018081</strain>
    </source>
</reference>
<dbReference type="Proteomes" id="UP000613177">
    <property type="component" value="Unassembled WGS sequence"/>
</dbReference>
<evidence type="ECO:0000313" key="2">
    <source>
        <dbReference type="EMBL" id="KAG2234668.1"/>
    </source>
</evidence>
<feature type="region of interest" description="Disordered" evidence="1">
    <location>
        <begin position="138"/>
        <end position="161"/>
    </location>
</feature>
<proteinExistence type="predicted"/>
<evidence type="ECO:0000256" key="1">
    <source>
        <dbReference type="SAM" id="MobiDB-lite"/>
    </source>
</evidence>
<sequence>MFKRPKQAFYNTWISTAENLLPEYDYFDFANFVNRDKQSTNLFYNNIMKMALQRANGENKLTIANAINKFNTRGKLGSQFGQEYNEYWEKREQAEHEERIKKRQKTAVETTNDAACASFESIVLNVAAEIQGSKVANNNEKGKNAATNVDANDNDNNSNDKEYSAEYEDISFEAFNEKIIYVDTNKKYMNEEILQLTETTNLPTKKPSDAFASLQNKINDCQPSTRLLRKTIKLYIAEMIDTFDPIVHADLNFTEVLCTHFLNMIDSPRNPLLQKQLERNTGFLTTIPILHNLFVSRNDILDMQWVEKNASATGNIKWDGVVFVVGNKTVTPMFVELSGGINFNSTDKKETDDEKKLVEQFIKLLKIQKAEGVETPCQYYVRYFVNILKLDMVLYFESLTYFDDYYVKRTHFTVSCPSTCSKLIDFVAKIPQIFEYRQGILNLIKEMK</sequence>
<keyword evidence="3" id="KW-1185">Reference proteome</keyword>
<evidence type="ECO:0000313" key="3">
    <source>
        <dbReference type="Proteomes" id="UP000613177"/>
    </source>
</evidence>
<accession>A0A8H7VZR0</accession>